<feature type="domain" description="Fe2OG dioxygenase" evidence="6">
    <location>
        <begin position="669"/>
        <end position="769"/>
    </location>
</feature>
<dbReference type="Proteomes" id="UP000008022">
    <property type="component" value="Unassembled WGS sequence"/>
</dbReference>
<dbReference type="InterPro" id="IPR050295">
    <property type="entry name" value="Plant_2OG-oxidoreductases"/>
</dbReference>
<evidence type="ECO:0000256" key="1">
    <source>
        <dbReference type="ARBA" id="ARBA00008056"/>
    </source>
</evidence>
<sequence>MERCIPITIARARLEAAEEEEAIAGVQGEEIVALAQEGEGWLDERYPFPRDVGEVKKPDSVWGSFLRCSWSAMRLRQDRQTHLKRHTERAGRRRRISMTISSMRLAAGFRSPGRFSISQPSSTSGKMASSIFDKLQVEFIDQDESVQVVADTIGSSGEVPERYVRHEIEANIVIIDNANCYSLPVIDMSRLINPDFSEEEIAKLGSAWLLQQIKADITEFFRLPLQEKKAVAIPPNGLQGFGHHFFFPKEQKLDWADLLFLVTRPVEERSTDFWPTKPSTFRDSLDKYSLEIANVSTKLFKLMAINLGVDEEALLGVFKGQTQSVRINHYPHCCQADKVLGFSAHTDGVGLTLLLQVNDVQGLQIRKDGRWFAVKNLPGALVAMSILTNGKYKSIEHRAVINPDKGRITLAAFHKPPLSCTIGVGPLQELLMKGEARYKTVDVVEFTKGYFTAKLEGRSYLESLKLGANDTVSSSSWYSSAGTCNGSDEQIPERYTRTEATCEEVISNYHGDMVIPIIDLNKLLSPQSSEEECVKLRSACQYWGFFQLINHGVPEEVIDNFRSNIIEFFSLPLDAKKEYSQLPNSLEGYGQTFVFSEDQKLDWGDMLYLQVHPTDSRDLRFWPTYPASFRQSLDAYSSETKSLSLCLFEFLAKAVGAEPESLLGIFEEQPRGMRMNYYPPCRQADKVIGLSPHTDVVGLTLLLQVNDVQGLQIKRDGKWFSVDALSGAFIVNIGDTLEILSNGKFKSVEHRAMIHPNKERISTALFHYPRDDLLLSPLPEFVKDDKFMAKAVGAEPESLLGIFRDEPRGMRMNYYPPYQQFDKVIGLSPHTDVAGLTLLLQVNDVNGLQINKDGKWFYVDAINGAIIVNVGDTLEILSNGKFRSVQLRAVIHPNKEHLSAPLFNYAREDLMISPLPEFVKDGKVNYRSISYRDLLSQYFTSQLDGRNRLERLRTIGSISVPNVQELAATCNGTVEQIPERYIRPEASSDEVIKSNHGDMSIPIIDLDKLISPQSSQEECVKLRSACQYWGFFQLINHGVPDEVIANLKNDLVEFFGQPLDAKKEYSQLPNNLEGYGQAFVVSDNQKLDWADMLYLQVCPTDSRDLRFWPNYPASFRHSIDAYSSETENIGLCLLQFMAKAVGVEPKSLLSVFEGQARGLRMNYYPPCLKADKVLGLSPHTDPGGLTLLLQVNDVQGLQINKDGKWFSANALKGALIVNIGDTLEILSNGKFRSVEHRAVVHPSRERISAALFYYPCQDLVISPLPDFVKDGKVKYKTISYQDLLTEYFTTELDGRNRLEKMKLEPNLGMSMAGARAIGSLPVPNVQELAKTCNGPDEHIPERYIRPEASSEEVISNYHGEAIPIIDLNKLLSPQSSEEECVKLRSACQYWGFFQLINHGVPDEVIANLKRDIVDFFSQPLDAKKEYTQLPNSLEGYGQALVFSEDQKLDWADMLYLHVHPSDSRDLRFWPTSPASFRQSIDAYSSETKSLALCLFEFMAKAVGAKPESLLGIFEEQPRGLRMTYYPPCLQSDKVMGISPHSDVVGLTLLLQVNDVQGLQIKKDGKWLSVDTPNGAFIVNIGDTLEILSNGKFRSVEHRAVINPNKERISASLFHYPCENMVIRPLTEFVKDGKVNYRSISYHDFMTQFFTQQLDGKNRLEMLKRVTLDGENSKGSSDVKMEDSCKHLDT</sequence>
<dbReference type="GO" id="GO:0016491">
    <property type="term" value="F:oxidoreductase activity"/>
    <property type="evidence" value="ECO:0007669"/>
    <property type="project" value="UniProtKB-KW"/>
</dbReference>
<comment type="similarity">
    <text evidence="1">Belongs to the iron/ascorbate-dependent oxidoreductase family.</text>
</comment>
<evidence type="ECO:0000256" key="2">
    <source>
        <dbReference type="ARBA" id="ARBA00022723"/>
    </source>
</evidence>
<keyword evidence="8" id="KW-1185">Reference proteome</keyword>
<evidence type="ECO:0000256" key="3">
    <source>
        <dbReference type="ARBA" id="ARBA00023002"/>
    </source>
</evidence>
<dbReference type="Gramene" id="ORUFI10G19520.1">
    <property type="protein sequence ID" value="ORUFI10G19520.1"/>
    <property type="gene ID" value="ORUFI10G19520"/>
</dbReference>
<accession>A0A0E0R2E4</accession>
<feature type="domain" description="Fe2OG dioxygenase" evidence="6">
    <location>
        <begin position="806"/>
        <end position="916"/>
    </location>
</feature>
<dbReference type="EnsemblPlants" id="ORUFI10G19520.1">
    <property type="protein sequence ID" value="ORUFI10G19520.1"/>
    <property type="gene ID" value="ORUFI10G19520"/>
</dbReference>
<reference evidence="7" key="2">
    <citation type="submission" date="2015-06" db="UniProtKB">
        <authorList>
            <consortium name="EnsemblPlants"/>
        </authorList>
    </citation>
    <scope>IDENTIFICATION</scope>
</reference>
<organism evidence="7 8">
    <name type="scientific">Oryza rufipogon</name>
    <name type="common">Brownbeard rice</name>
    <name type="synonym">Asian wild rice</name>
    <dbReference type="NCBI Taxonomy" id="4529"/>
    <lineage>
        <taxon>Eukaryota</taxon>
        <taxon>Viridiplantae</taxon>
        <taxon>Streptophyta</taxon>
        <taxon>Embryophyta</taxon>
        <taxon>Tracheophyta</taxon>
        <taxon>Spermatophyta</taxon>
        <taxon>Magnoliopsida</taxon>
        <taxon>Liliopsida</taxon>
        <taxon>Poales</taxon>
        <taxon>Poaceae</taxon>
        <taxon>BOP clade</taxon>
        <taxon>Oryzoideae</taxon>
        <taxon>Oryzeae</taxon>
        <taxon>Oryzinae</taxon>
        <taxon>Oryza</taxon>
    </lineage>
</organism>
<dbReference type="InterPro" id="IPR026992">
    <property type="entry name" value="DIOX_N"/>
</dbReference>
<keyword evidence="3" id="KW-0560">Oxidoreductase</keyword>
<dbReference type="GO" id="GO:0046872">
    <property type="term" value="F:metal ion binding"/>
    <property type="evidence" value="ECO:0007669"/>
    <property type="project" value="UniProtKB-KW"/>
</dbReference>
<name>A0A0E0R2E4_ORYRU</name>
<evidence type="ECO:0000259" key="6">
    <source>
        <dbReference type="PROSITE" id="PS51471"/>
    </source>
</evidence>
<dbReference type="eggNOG" id="KOG0143">
    <property type="taxonomic scope" value="Eukaryota"/>
</dbReference>
<reference evidence="8" key="1">
    <citation type="submission" date="2013-06" db="EMBL/GenBank/DDBJ databases">
        <authorList>
            <person name="Zhao Q."/>
        </authorList>
    </citation>
    <scope>NUCLEOTIDE SEQUENCE</scope>
    <source>
        <strain evidence="8">cv. W1943</strain>
    </source>
</reference>
<dbReference type="HOGENOM" id="CLU_241253_0_0_1"/>
<keyword evidence="4" id="KW-0408">Iron</keyword>
<keyword evidence="2" id="KW-0479">Metal-binding</keyword>
<dbReference type="InterPro" id="IPR005123">
    <property type="entry name" value="Oxoglu/Fe-dep_dioxygenase_dom"/>
</dbReference>
<dbReference type="OMA" id="FNMPNED"/>
<dbReference type="Pfam" id="PF03171">
    <property type="entry name" value="2OG-FeII_Oxy"/>
    <property type="match status" value="5"/>
</dbReference>
<feature type="domain" description="Fe2OG dioxygenase" evidence="6">
    <location>
        <begin position="1516"/>
        <end position="1616"/>
    </location>
</feature>
<dbReference type="PANTHER" id="PTHR47991">
    <property type="entry name" value="OXOGLUTARATE/IRON-DEPENDENT DIOXYGENASE"/>
    <property type="match status" value="1"/>
</dbReference>
<dbReference type="FunFam" id="2.60.120.330:FF:000001">
    <property type="entry name" value="Protein SRG1"/>
    <property type="match status" value="3"/>
</dbReference>
<proteinExistence type="inferred from homology"/>
<feature type="domain" description="Fe2OG dioxygenase" evidence="6">
    <location>
        <begin position="1155"/>
        <end position="1255"/>
    </location>
</feature>
<evidence type="ECO:0000313" key="8">
    <source>
        <dbReference type="Proteomes" id="UP000008022"/>
    </source>
</evidence>
<dbReference type="SUPFAM" id="SSF51197">
    <property type="entry name" value="Clavaminate synthase-like"/>
    <property type="match status" value="5"/>
</dbReference>
<dbReference type="FunFam" id="2.60.120.330:FF:000099">
    <property type="entry name" value="Protein SRG1"/>
    <property type="match status" value="1"/>
</dbReference>
<dbReference type="PROSITE" id="PS51471">
    <property type="entry name" value="FE2OG_OXY"/>
    <property type="match status" value="5"/>
</dbReference>
<evidence type="ECO:0000256" key="4">
    <source>
        <dbReference type="ARBA" id="ARBA00023004"/>
    </source>
</evidence>
<feature type="domain" description="Fe2OG dioxygenase" evidence="6">
    <location>
        <begin position="321"/>
        <end position="416"/>
    </location>
</feature>
<evidence type="ECO:0000313" key="7">
    <source>
        <dbReference type="EnsemblPlants" id="ORUFI10G19520.1"/>
    </source>
</evidence>
<protein>
    <recommendedName>
        <fullName evidence="6">Fe2OG dioxygenase domain-containing protein</fullName>
    </recommendedName>
</protein>
<dbReference type="InterPro" id="IPR027443">
    <property type="entry name" value="IPNS-like_sf"/>
</dbReference>
<dbReference type="Gene3D" id="2.60.120.330">
    <property type="entry name" value="B-lactam Antibiotic, Isopenicillin N Synthase, Chain"/>
    <property type="match status" value="5"/>
</dbReference>
<feature type="region of interest" description="Disordered" evidence="5">
    <location>
        <begin position="1669"/>
        <end position="1689"/>
    </location>
</feature>
<evidence type="ECO:0000256" key="5">
    <source>
        <dbReference type="SAM" id="MobiDB-lite"/>
    </source>
</evidence>
<dbReference type="STRING" id="4529.A0A0E0R2E4"/>
<dbReference type="InterPro" id="IPR044861">
    <property type="entry name" value="IPNS-like_FE2OG_OXY"/>
</dbReference>
<dbReference type="Pfam" id="PF14226">
    <property type="entry name" value="DIOX_N"/>
    <property type="match status" value="4"/>
</dbReference>